<accession>A0A6M3JGU3</accession>
<feature type="transmembrane region" description="Helical" evidence="1">
    <location>
        <begin position="6"/>
        <end position="39"/>
    </location>
</feature>
<evidence type="ECO:0000313" key="2">
    <source>
        <dbReference type="EMBL" id="QJA69000.1"/>
    </source>
</evidence>
<dbReference type="EMBL" id="MT141668">
    <property type="protein sequence ID" value="QJA69000.1"/>
    <property type="molecule type" value="Genomic_DNA"/>
</dbReference>
<proteinExistence type="predicted"/>
<sequence length="52" mass="6197">MLNNIVIWLFIILIVFSTLMTGILALICMHVLQSVIKLYSEYEKRRRKENVE</sequence>
<dbReference type="AlphaFoldDB" id="A0A6M3JGU3"/>
<protein>
    <submittedName>
        <fullName evidence="2">Uncharacterized protein</fullName>
    </submittedName>
</protein>
<keyword evidence="1" id="KW-0812">Transmembrane</keyword>
<name>A0A6M3JGU3_9ZZZZ</name>
<reference evidence="2" key="1">
    <citation type="submission" date="2020-03" db="EMBL/GenBank/DDBJ databases">
        <title>The deep terrestrial virosphere.</title>
        <authorList>
            <person name="Holmfeldt K."/>
            <person name="Nilsson E."/>
            <person name="Simone D."/>
            <person name="Lopez-Fernandez M."/>
            <person name="Wu X."/>
            <person name="de Brujin I."/>
            <person name="Lundin D."/>
            <person name="Andersson A."/>
            <person name="Bertilsson S."/>
            <person name="Dopson M."/>
        </authorList>
    </citation>
    <scope>NUCLEOTIDE SEQUENCE</scope>
    <source>
        <strain evidence="2">MM415A05225</strain>
    </source>
</reference>
<organism evidence="2">
    <name type="scientific">viral metagenome</name>
    <dbReference type="NCBI Taxonomy" id="1070528"/>
    <lineage>
        <taxon>unclassified sequences</taxon>
        <taxon>metagenomes</taxon>
        <taxon>organismal metagenomes</taxon>
    </lineage>
</organism>
<keyword evidence="1" id="KW-1133">Transmembrane helix</keyword>
<gene>
    <name evidence="2" type="ORF">MM415A05225_0007</name>
</gene>
<keyword evidence="1" id="KW-0472">Membrane</keyword>
<evidence type="ECO:0000256" key="1">
    <source>
        <dbReference type="SAM" id="Phobius"/>
    </source>
</evidence>